<dbReference type="EMBL" id="MCFD01000019">
    <property type="protein sequence ID" value="ORX65895.1"/>
    <property type="molecule type" value="Genomic_DNA"/>
</dbReference>
<dbReference type="Proteomes" id="UP000193922">
    <property type="component" value="Unassembled WGS sequence"/>
</dbReference>
<dbReference type="GeneID" id="63806522"/>
<proteinExistence type="predicted"/>
<evidence type="ECO:0000313" key="2">
    <source>
        <dbReference type="EMBL" id="ORX65895.1"/>
    </source>
</evidence>
<evidence type="ECO:0000313" key="3">
    <source>
        <dbReference type="Proteomes" id="UP000193922"/>
    </source>
</evidence>
<dbReference type="AlphaFoldDB" id="A0A1Y1VXZ0"/>
<gene>
    <name evidence="2" type="ORF">DL89DRAFT_286622</name>
</gene>
<reference evidence="2 3" key="1">
    <citation type="submission" date="2016-07" db="EMBL/GenBank/DDBJ databases">
        <title>Pervasive Adenine N6-methylation of Active Genes in Fungi.</title>
        <authorList>
            <consortium name="DOE Joint Genome Institute"/>
            <person name="Mondo S.J."/>
            <person name="Dannebaum R.O."/>
            <person name="Kuo R.C."/>
            <person name="Labutti K."/>
            <person name="Haridas S."/>
            <person name="Kuo A."/>
            <person name="Salamov A."/>
            <person name="Ahrendt S.R."/>
            <person name="Lipzen A."/>
            <person name="Sullivan W."/>
            <person name="Andreopoulos W.B."/>
            <person name="Clum A."/>
            <person name="Lindquist E."/>
            <person name="Daum C."/>
            <person name="Ramamoorthy G.K."/>
            <person name="Gryganskyi A."/>
            <person name="Culley D."/>
            <person name="Magnuson J.K."/>
            <person name="James T.Y."/>
            <person name="O'Malley M.A."/>
            <person name="Stajich J.E."/>
            <person name="Spatafora J.W."/>
            <person name="Visel A."/>
            <person name="Grigoriev I.V."/>
        </authorList>
    </citation>
    <scope>NUCLEOTIDE SEQUENCE [LARGE SCALE GENOMIC DNA]</scope>
    <source>
        <strain evidence="2 3">ATCC 12442</strain>
    </source>
</reference>
<organism evidence="2 3">
    <name type="scientific">Linderina pennispora</name>
    <dbReference type="NCBI Taxonomy" id="61395"/>
    <lineage>
        <taxon>Eukaryota</taxon>
        <taxon>Fungi</taxon>
        <taxon>Fungi incertae sedis</taxon>
        <taxon>Zoopagomycota</taxon>
        <taxon>Kickxellomycotina</taxon>
        <taxon>Kickxellomycetes</taxon>
        <taxon>Kickxellales</taxon>
        <taxon>Kickxellaceae</taxon>
        <taxon>Linderina</taxon>
    </lineage>
</organism>
<comment type="caution">
    <text evidence="2">The sequence shown here is derived from an EMBL/GenBank/DDBJ whole genome shotgun (WGS) entry which is preliminary data.</text>
</comment>
<name>A0A1Y1VXZ0_9FUNG</name>
<keyword evidence="3" id="KW-1185">Reference proteome</keyword>
<protein>
    <submittedName>
        <fullName evidence="2">Uncharacterized protein</fullName>
    </submittedName>
</protein>
<evidence type="ECO:0000256" key="1">
    <source>
        <dbReference type="SAM" id="MobiDB-lite"/>
    </source>
</evidence>
<feature type="region of interest" description="Disordered" evidence="1">
    <location>
        <begin position="1"/>
        <end position="20"/>
    </location>
</feature>
<dbReference type="RefSeq" id="XP_040739966.1">
    <property type="nucleotide sequence ID" value="XM_040889874.1"/>
</dbReference>
<accession>A0A1Y1VXZ0</accession>
<sequence length="206" mass="22938">MQAYPLQAQAHVRHSRQQHHSTCSDRANVLCAGSVTPADQYSCIGQRPHIRKDAVRADTVSQPDAAGHANNRIRQCRHRRAPDAVLRRQALDRPHGRGPGRRPAVVCTRLLGHASQTPQRLHGSWWAGRSAKTLPVRDIEEQAEMIMDLQPASDRTLFVLVTDPANGPALDNVVRATNRLILDPRTRARPALADRPALDPHQVDYQ</sequence>